<feature type="signal peptide" evidence="5">
    <location>
        <begin position="1"/>
        <end position="25"/>
    </location>
</feature>
<sequence>MSMISLHHRLCQFVFLVALSGLASANFYNDYTIDGNNISATLSTNVLPQKEDPGTCECDLTSNSCDAYCCCDYDCSSLRSQWKKNNLCRDEAEEVALPLNDCVSDSNIKNYNRERGEYSYAGPLTRLFCIFFNNHPPSNKFFKTKTSVTNDEVNDLDSSDVTFGTKLFTIDETPTNNYYSIGDPLFAIYQDQGNARHFRLPKPGFSGACDFNSPALYLTNEDVTCMGELTFSSASCTGADFNPQYYFKGRMSLVLNPQSTSSIVDVTSSAYYTVDTNGKYTKATTAAPASTFTSTTQCGNILKEAIYTFKYTNRSDGFLVPSSVDVILVLYESLTTTTAGSTVSVPMRFRTFFELDNSVSQKTYRSGNSGYLGNEPLLVGTTSSSSLGIDSNPDGYRVEVSATTCETSSNQADKLTTTAENTLNFNQNLTTGCYVEALGTTAAEFQTLCNNAARGSLNIFSQLTNLNRVGKYGNANVNYPSDWITVIEQDLDYATSTYDATAQTCNLLTEVSVQFLTAKRGSPENQHAYIISARKKGIRRTVNYDDFVAQNRKIDLKVSYQYTRITEKEASLGSRKHKVAYEWPSDILWPFGEFDSAYSSTLTATILTACVAIGLEFFG</sequence>
<proteinExistence type="inferred from homology"/>
<accession>A0AAD1U725</accession>
<protein>
    <recommendedName>
        <fullName evidence="10">Tectonic domain-containing protein</fullName>
    </recommendedName>
</protein>
<keyword evidence="4" id="KW-0325">Glycoprotein</keyword>
<evidence type="ECO:0000256" key="4">
    <source>
        <dbReference type="ARBA" id="ARBA00023180"/>
    </source>
</evidence>
<dbReference type="PANTHER" id="PTHR14611:SF2">
    <property type="entry name" value="TECTONIC"/>
    <property type="match status" value="1"/>
</dbReference>
<feature type="chain" id="PRO_5041938268" description="Tectonic domain-containing protein" evidence="5">
    <location>
        <begin position="26"/>
        <end position="619"/>
    </location>
</feature>
<dbReference type="Pfam" id="PF07773">
    <property type="entry name" value="TCTN_DUF1619"/>
    <property type="match status" value="1"/>
</dbReference>
<evidence type="ECO:0000313" key="9">
    <source>
        <dbReference type="Proteomes" id="UP001295684"/>
    </source>
</evidence>
<feature type="domain" description="Tectonic-1-3 N-terminal" evidence="7">
    <location>
        <begin position="54"/>
        <end position="148"/>
    </location>
</feature>
<gene>
    <name evidence="8" type="ORF">ECRASSUSDP1_LOCUS3894</name>
</gene>
<keyword evidence="3" id="KW-0970">Cilium biogenesis/degradation</keyword>
<keyword evidence="9" id="KW-1185">Reference proteome</keyword>
<dbReference type="GO" id="GO:0030030">
    <property type="term" value="P:cell projection organization"/>
    <property type="evidence" value="ECO:0007669"/>
    <property type="project" value="UniProtKB-KW"/>
</dbReference>
<dbReference type="PANTHER" id="PTHR14611">
    <property type="entry name" value="TECTONIC FAMILY MEMBER"/>
    <property type="match status" value="1"/>
</dbReference>
<comment type="similarity">
    <text evidence="1">Belongs to the tectonic family.</text>
</comment>
<evidence type="ECO:0000256" key="3">
    <source>
        <dbReference type="ARBA" id="ARBA00022794"/>
    </source>
</evidence>
<evidence type="ECO:0000259" key="6">
    <source>
        <dbReference type="Pfam" id="PF07773"/>
    </source>
</evidence>
<keyword evidence="2 5" id="KW-0732">Signal</keyword>
<dbReference type="InterPro" id="IPR040354">
    <property type="entry name" value="TCTN1-3"/>
</dbReference>
<evidence type="ECO:0000256" key="2">
    <source>
        <dbReference type="ARBA" id="ARBA00022729"/>
    </source>
</evidence>
<dbReference type="InterPro" id="IPR011677">
    <property type="entry name" value="TCTN1-3_dom"/>
</dbReference>
<name>A0AAD1U725_EUPCR</name>
<comment type="caution">
    <text evidence="8">The sequence shown here is derived from an EMBL/GenBank/DDBJ whole genome shotgun (WGS) entry which is preliminary data.</text>
</comment>
<evidence type="ECO:0000256" key="1">
    <source>
        <dbReference type="ARBA" id="ARBA00007633"/>
    </source>
</evidence>
<dbReference type="Proteomes" id="UP001295684">
    <property type="component" value="Unassembled WGS sequence"/>
</dbReference>
<feature type="domain" description="Tectonic-1-3" evidence="6">
    <location>
        <begin position="178"/>
        <end position="315"/>
    </location>
</feature>
<evidence type="ECO:0000259" key="7">
    <source>
        <dbReference type="Pfam" id="PF25752"/>
    </source>
</evidence>
<evidence type="ECO:0000256" key="5">
    <source>
        <dbReference type="SAM" id="SignalP"/>
    </source>
</evidence>
<reference evidence="8" key="1">
    <citation type="submission" date="2023-07" db="EMBL/GenBank/DDBJ databases">
        <authorList>
            <consortium name="AG Swart"/>
            <person name="Singh M."/>
            <person name="Singh A."/>
            <person name="Seah K."/>
            <person name="Emmerich C."/>
        </authorList>
    </citation>
    <scope>NUCLEOTIDE SEQUENCE</scope>
    <source>
        <strain evidence="8">DP1</strain>
    </source>
</reference>
<dbReference type="AlphaFoldDB" id="A0AAD1U725"/>
<dbReference type="EMBL" id="CAMPGE010003726">
    <property type="protein sequence ID" value="CAI2362570.1"/>
    <property type="molecule type" value="Genomic_DNA"/>
</dbReference>
<dbReference type="InterPro" id="IPR057724">
    <property type="entry name" value="TCTN1-3_N"/>
</dbReference>
<evidence type="ECO:0008006" key="10">
    <source>
        <dbReference type="Google" id="ProtNLM"/>
    </source>
</evidence>
<dbReference type="Pfam" id="PF25752">
    <property type="entry name" value="DUF1619_N"/>
    <property type="match status" value="1"/>
</dbReference>
<evidence type="ECO:0000313" key="8">
    <source>
        <dbReference type="EMBL" id="CAI2362570.1"/>
    </source>
</evidence>
<organism evidence="8 9">
    <name type="scientific">Euplotes crassus</name>
    <dbReference type="NCBI Taxonomy" id="5936"/>
    <lineage>
        <taxon>Eukaryota</taxon>
        <taxon>Sar</taxon>
        <taxon>Alveolata</taxon>
        <taxon>Ciliophora</taxon>
        <taxon>Intramacronucleata</taxon>
        <taxon>Spirotrichea</taxon>
        <taxon>Hypotrichia</taxon>
        <taxon>Euplotida</taxon>
        <taxon>Euplotidae</taxon>
        <taxon>Moneuplotes</taxon>
    </lineage>
</organism>